<feature type="region of interest" description="Disordered" evidence="1">
    <location>
        <begin position="115"/>
        <end position="153"/>
    </location>
</feature>
<dbReference type="EMBL" id="JASSZA010000001">
    <property type="protein sequence ID" value="KAK2120633.1"/>
    <property type="molecule type" value="Genomic_DNA"/>
</dbReference>
<comment type="caution">
    <text evidence="2">The sequence shown here is derived from an EMBL/GenBank/DDBJ whole genome shotgun (WGS) entry which is preliminary data.</text>
</comment>
<evidence type="ECO:0000313" key="3">
    <source>
        <dbReference type="Proteomes" id="UP001266305"/>
    </source>
</evidence>
<evidence type="ECO:0000256" key="1">
    <source>
        <dbReference type="SAM" id="MobiDB-lite"/>
    </source>
</evidence>
<evidence type="ECO:0000313" key="2">
    <source>
        <dbReference type="EMBL" id="KAK2120633.1"/>
    </source>
</evidence>
<reference evidence="2 3" key="1">
    <citation type="submission" date="2023-05" db="EMBL/GenBank/DDBJ databases">
        <title>B98-5 Cell Line De Novo Hybrid Assembly: An Optical Mapping Approach.</title>
        <authorList>
            <person name="Kananen K."/>
            <person name="Auerbach J.A."/>
            <person name="Kautto E."/>
            <person name="Blachly J.S."/>
        </authorList>
    </citation>
    <scope>NUCLEOTIDE SEQUENCE [LARGE SCALE GENOMIC DNA]</scope>
    <source>
        <strain evidence="2">B95-8</strain>
        <tissue evidence="2">Cell line</tissue>
    </source>
</reference>
<gene>
    <name evidence="2" type="ORF">P7K49_002019</name>
</gene>
<proteinExistence type="predicted"/>
<keyword evidence="3" id="KW-1185">Reference proteome</keyword>
<accession>A0ABQ9WG77</accession>
<organism evidence="2 3">
    <name type="scientific">Saguinus oedipus</name>
    <name type="common">Cotton-top tamarin</name>
    <name type="synonym">Oedipomidas oedipus</name>
    <dbReference type="NCBI Taxonomy" id="9490"/>
    <lineage>
        <taxon>Eukaryota</taxon>
        <taxon>Metazoa</taxon>
        <taxon>Chordata</taxon>
        <taxon>Craniata</taxon>
        <taxon>Vertebrata</taxon>
        <taxon>Euteleostomi</taxon>
        <taxon>Mammalia</taxon>
        <taxon>Eutheria</taxon>
        <taxon>Euarchontoglires</taxon>
        <taxon>Primates</taxon>
        <taxon>Haplorrhini</taxon>
        <taxon>Platyrrhini</taxon>
        <taxon>Cebidae</taxon>
        <taxon>Callitrichinae</taxon>
        <taxon>Saguinus</taxon>
    </lineage>
</organism>
<protein>
    <submittedName>
        <fullName evidence="2">Uncharacterized protein</fullName>
    </submittedName>
</protein>
<name>A0ABQ9WG77_SAGOE</name>
<feature type="region of interest" description="Disordered" evidence="1">
    <location>
        <begin position="1"/>
        <end position="22"/>
    </location>
</feature>
<dbReference type="Proteomes" id="UP001266305">
    <property type="component" value="Unassembled WGS sequence"/>
</dbReference>
<sequence length="219" mass="23977">MHKRPRRPVFKGPTAKGRDSPASWLQKWKDEWVEPLAVLLPQGSMHLFWQMQAFLEPPGPEPGTPHWGSRYREQHPWKTWEQLQERSHLCTLAPHPRVLLSTSGPVAPPVSPGLPLAGPHGPEACSTPGNGRDSRQVGPGRATRSGQDVAPKENFGGLRVEGVALYSQKVRHWEVRPLTRGIAASCPCPGDPNLVGLGGAERLGVVKAPNRAGPQREEL</sequence>